<accession>A0A6G1K5I6</accession>
<name>A0A6G1K5I6_9PLEO</name>
<keyword evidence="3" id="KW-1185">Reference proteome</keyword>
<proteinExistence type="predicted"/>
<evidence type="ECO:0000313" key="3">
    <source>
        <dbReference type="Proteomes" id="UP000799428"/>
    </source>
</evidence>
<reference evidence="2" key="1">
    <citation type="journal article" date="2020" name="Stud. Mycol.">
        <title>101 Dothideomycetes genomes: a test case for predicting lifestyles and emergence of pathogens.</title>
        <authorList>
            <person name="Haridas S."/>
            <person name="Albert R."/>
            <person name="Binder M."/>
            <person name="Bloem J."/>
            <person name="Labutti K."/>
            <person name="Salamov A."/>
            <person name="Andreopoulos B."/>
            <person name="Baker S."/>
            <person name="Barry K."/>
            <person name="Bills G."/>
            <person name="Bluhm B."/>
            <person name="Cannon C."/>
            <person name="Castanera R."/>
            <person name="Culley D."/>
            <person name="Daum C."/>
            <person name="Ezra D."/>
            <person name="Gonzalez J."/>
            <person name="Henrissat B."/>
            <person name="Kuo A."/>
            <person name="Liang C."/>
            <person name="Lipzen A."/>
            <person name="Lutzoni F."/>
            <person name="Magnuson J."/>
            <person name="Mondo S."/>
            <person name="Nolan M."/>
            <person name="Ohm R."/>
            <person name="Pangilinan J."/>
            <person name="Park H.-J."/>
            <person name="Ramirez L."/>
            <person name="Alfaro M."/>
            <person name="Sun H."/>
            <person name="Tritt A."/>
            <person name="Yoshinaga Y."/>
            <person name="Zwiers L.-H."/>
            <person name="Turgeon B."/>
            <person name="Goodwin S."/>
            <person name="Spatafora J."/>
            <person name="Crous P."/>
            <person name="Grigoriev I."/>
        </authorList>
    </citation>
    <scope>NUCLEOTIDE SEQUENCE</scope>
    <source>
        <strain evidence="2">CBS 279.74</strain>
    </source>
</reference>
<protein>
    <submittedName>
        <fullName evidence="2">Uncharacterized protein</fullName>
    </submittedName>
</protein>
<feature type="compositionally biased region" description="Polar residues" evidence="1">
    <location>
        <begin position="145"/>
        <end position="164"/>
    </location>
</feature>
<dbReference type="EMBL" id="MU005772">
    <property type="protein sequence ID" value="KAF2708068.1"/>
    <property type="molecule type" value="Genomic_DNA"/>
</dbReference>
<feature type="region of interest" description="Disordered" evidence="1">
    <location>
        <begin position="134"/>
        <end position="164"/>
    </location>
</feature>
<organism evidence="2 3">
    <name type="scientific">Pleomassaria siparia CBS 279.74</name>
    <dbReference type="NCBI Taxonomy" id="1314801"/>
    <lineage>
        <taxon>Eukaryota</taxon>
        <taxon>Fungi</taxon>
        <taxon>Dikarya</taxon>
        <taxon>Ascomycota</taxon>
        <taxon>Pezizomycotina</taxon>
        <taxon>Dothideomycetes</taxon>
        <taxon>Pleosporomycetidae</taxon>
        <taxon>Pleosporales</taxon>
        <taxon>Pleomassariaceae</taxon>
        <taxon>Pleomassaria</taxon>
    </lineage>
</organism>
<dbReference type="AlphaFoldDB" id="A0A6G1K5I6"/>
<evidence type="ECO:0000256" key="1">
    <source>
        <dbReference type="SAM" id="MobiDB-lite"/>
    </source>
</evidence>
<gene>
    <name evidence="2" type="ORF">K504DRAFT_503252</name>
</gene>
<dbReference type="Proteomes" id="UP000799428">
    <property type="component" value="Unassembled WGS sequence"/>
</dbReference>
<sequence length="164" mass="18289">MTSLSFSLTPRSDLCGSGIAKNILIQPALLQSTARSVKGSQADTYPDPPIEVRNDKVASSRPCPHPLPYRNYVLDSRMVPQVAHRSPDRPLQIMFAWPCPGISLRHENIARNQQRRASWAIQSPKLQVPLEPTTRSVRLRPSNPSPASYSQAKMSITHEVNSIR</sequence>
<evidence type="ECO:0000313" key="2">
    <source>
        <dbReference type="EMBL" id="KAF2708068.1"/>
    </source>
</evidence>